<dbReference type="Gene3D" id="3.40.50.1470">
    <property type="entry name" value="Peptidyl-tRNA hydrolase"/>
    <property type="match status" value="1"/>
</dbReference>
<dbReference type="PANTHER" id="PTHR17224">
    <property type="entry name" value="PEPTIDYL-TRNA HYDROLASE"/>
    <property type="match status" value="1"/>
</dbReference>
<protein>
    <recommendedName>
        <fullName evidence="6 7">Peptidyl-tRNA hydrolase</fullName>
        <shortName evidence="7">Pth</shortName>
        <ecNumber evidence="1 7">3.1.1.29</ecNumber>
    </recommendedName>
</protein>
<comment type="caution">
    <text evidence="8">The sequence shown here is derived from an EMBL/GenBank/DDBJ whole genome shotgun (WGS) entry which is preliminary data.</text>
</comment>
<dbReference type="CDD" id="cd00462">
    <property type="entry name" value="PTH"/>
    <property type="match status" value="1"/>
</dbReference>
<evidence type="ECO:0000256" key="1">
    <source>
        <dbReference type="ARBA" id="ARBA00013260"/>
    </source>
</evidence>
<evidence type="ECO:0000313" key="9">
    <source>
        <dbReference type="Proteomes" id="UP001589788"/>
    </source>
</evidence>
<keyword evidence="4 7" id="KW-0694">RNA-binding</keyword>
<keyword evidence="7" id="KW-0963">Cytoplasm</keyword>
<dbReference type="SUPFAM" id="SSF53178">
    <property type="entry name" value="Peptidyl-tRNA hydrolase-like"/>
    <property type="match status" value="1"/>
</dbReference>
<evidence type="ECO:0000256" key="7">
    <source>
        <dbReference type="HAMAP-Rule" id="MF_00083"/>
    </source>
</evidence>
<dbReference type="RefSeq" id="WP_377787190.1">
    <property type="nucleotide sequence ID" value="NZ_JBHLYQ010000003.1"/>
</dbReference>
<dbReference type="PROSITE" id="PS01196">
    <property type="entry name" value="PEPT_TRNA_HYDROL_2"/>
    <property type="match status" value="1"/>
</dbReference>
<comment type="subunit">
    <text evidence="7">Monomer.</text>
</comment>
<gene>
    <name evidence="7 8" type="primary">pth</name>
    <name evidence="8" type="ORF">ACFFRE_00885</name>
</gene>
<evidence type="ECO:0000256" key="5">
    <source>
        <dbReference type="ARBA" id="ARBA00038063"/>
    </source>
</evidence>
<comment type="function">
    <text evidence="7">Catalyzes the release of premature peptidyl moieties from peptidyl-tRNA molecules trapped in stalled 50S ribosomal subunits, and thus maintains levels of free tRNAs and 50S ribosomes.</text>
</comment>
<proteinExistence type="inferred from homology"/>
<organism evidence="8 9">
    <name type="scientific">Aciditerrimonas ferrireducens</name>
    <dbReference type="NCBI Taxonomy" id="667306"/>
    <lineage>
        <taxon>Bacteria</taxon>
        <taxon>Bacillati</taxon>
        <taxon>Actinomycetota</taxon>
        <taxon>Acidimicrobiia</taxon>
        <taxon>Acidimicrobiales</taxon>
        <taxon>Acidimicrobiaceae</taxon>
        <taxon>Aciditerrimonas</taxon>
    </lineage>
</organism>
<keyword evidence="2 7" id="KW-0820">tRNA-binding</keyword>
<comment type="similarity">
    <text evidence="5 7">Belongs to the PTH family.</text>
</comment>
<feature type="binding site" evidence="7">
    <location>
        <position position="28"/>
    </location>
    <ligand>
        <name>tRNA</name>
        <dbReference type="ChEBI" id="CHEBI:17843"/>
    </ligand>
</feature>
<comment type="catalytic activity">
    <reaction evidence="7">
        <text>an N-acyl-L-alpha-aminoacyl-tRNA + H2O = an N-acyl-L-amino acid + a tRNA + H(+)</text>
        <dbReference type="Rhea" id="RHEA:54448"/>
        <dbReference type="Rhea" id="RHEA-COMP:10123"/>
        <dbReference type="Rhea" id="RHEA-COMP:13883"/>
        <dbReference type="ChEBI" id="CHEBI:15377"/>
        <dbReference type="ChEBI" id="CHEBI:15378"/>
        <dbReference type="ChEBI" id="CHEBI:59874"/>
        <dbReference type="ChEBI" id="CHEBI:78442"/>
        <dbReference type="ChEBI" id="CHEBI:138191"/>
        <dbReference type="EC" id="3.1.1.29"/>
    </reaction>
</comment>
<dbReference type="PANTHER" id="PTHR17224:SF1">
    <property type="entry name" value="PEPTIDYL-TRNA HYDROLASE"/>
    <property type="match status" value="1"/>
</dbReference>
<comment type="subcellular location">
    <subcellularLocation>
        <location evidence="7">Cytoplasm</location>
    </subcellularLocation>
</comment>
<feature type="site" description="Stabilizes the basic form of H active site to accept a proton" evidence="7">
    <location>
        <position position="114"/>
    </location>
</feature>
<dbReference type="EC" id="3.1.1.29" evidence="1 7"/>
<dbReference type="HAMAP" id="MF_00083">
    <property type="entry name" value="Pept_tRNA_hydro_bact"/>
    <property type="match status" value="1"/>
</dbReference>
<keyword evidence="3 7" id="KW-0378">Hydrolase</keyword>
<dbReference type="GO" id="GO:0004045">
    <property type="term" value="F:peptidyl-tRNA hydrolase activity"/>
    <property type="evidence" value="ECO:0007669"/>
    <property type="project" value="UniProtKB-EC"/>
</dbReference>
<dbReference type="InterPro" id="IPR018171">
    <property type="entry name" value="Pept_tRNA_hydro_CS"/>
</dbReference>
<keyword evidence="9" id="KW-1185">Reference proteome</keyword>
<name>A0ABV6C1L5_9ACTN</name>
<dbReference type="EMBL" id="JBHLYQ010000003">
    <property type="protein sequence ID" value="MFC0080711.1"/>
    <property type="molecule type" value="Genomic_DNA"/>
</dbReference>
<evidence type="ECO:0000256" key="3">
    <source>
        <dbReference type="ARBA" id="ARBA00022801"/>
    </source>
</evidence>
<feature type="binding site" evidence="7">
    <location>
        <position position="135"/>
    </location>
    <ligand>
        <name>tRNA</name>
        <dbReference type="ChEBI" id="CHEBI:17843"/>
    </ligand>
</feature>
<evidence type="ECO:0000313" key="8">
    <source>
        <dbReference type="EMBL" id="MFC0080711.1"/>
    </source>
</evidence>
<feature type="site" description="Discriminates between blocked and unblocked aminoacyl-tRNA" evidence="7">
    <location>
        <position position="23"/>
    </location>
</feature>
<evidence type="ECO:0000256" key="2">
    <source>
        <dbReference type="ARBA" id="ARBA00022555"/>
    </source>
</evidence>
<accession>A0ABV6C1L5</accession>
<feature type="binding site" evidence="7">
    <location>
        <position position="88"/>
    </location>
    <ligand>
        <name>tRNA</name>
        <dbReference type="ChEBI" id="CHEBI:17843"/>
    </ligand>
</feature>
<evidence type="ECO:0000256" key="6">
    <source>
        <dbReference type="ARBA" id="ARBA00050038"/>
    </source>
</evidence>
<sequence>MSRGGWPVPEGPCPDLLVLGLGNPGREFEGTRHNVGAAAVRELARRRGLRLSPERGTWAEVAWAPLAGDDPGGQAGRLILAVPTTYMNDSGLAAAALVRRYRLADPARLVVVHDELDLPPGQLKLKLGGGTAGHNGLRSLQAHLHDSGYLRVRIGIGKPPHPRAGADYVLRRLAGRDAEELALASALAADAVELLVREGVAAAMTAVNGAARAQR</sequence>
<dbReference type="InterPro" id="IPR001328">
    <property type="entry name" value="Pept_tRNA_hydro"/>
</dbReference>
<feature type="binding site" evidence="7">
    <location>
        <position position="86"/>
    </location>
    <ligand>
        <name>tRNA</name>
        <dbReference type="ChEBI" id="CHEBI:17843"/>
    </ligand>
</feature>
<dbReference type="NCBIfam" id="TIGR00447">
    <property type="entry name" value="pth"/>
    <property type="match status" value="1"/>
</dbReference>
<reference evidence="8 9" key="1">
    <citation type="submission" date="2024-09" db="EMBL/GenBank/DDBJ databases">
        <authorList>
            <person name="Sun Q."/>
            <person name="Mori K."/>
        </authorList>
    </citation>
    <scope>NUCLEOTIDE SEQUENCE [LARGE SCALE GENOMIC DNA]</scope>
    <source>
        <strain evidence="8 9">JCM 15389</strain>
    </source>
</reference>
<evidence type="ECO:0000256" key="4">
    <source>
        <dbReference type="ARBA" id="ARBA00022884"/>
    </source>
</evidence>
<feature type="active site" description="Proton acceptor" evidence="7">
    <location>
        <position position="33"/>
    </location>
</feature>
<dbReference type="Pfam" id="PF01195">
    <property type="entry name" value="Pept_tRNA_hydro"/>
    <property type="match status" value="1"/>
</dbReference>
<dbReference type="InterPro" id="IPR036416">
    <property type="entry name" value="Pept_tRNA_hydro_sf"/>
</dbReference>
<comment type="function">
    <text evidence="7">Hydrolyzes ribosome-free peptidyl-tRNAs (with 1 or more amino acids incorporated), which drop off the ribosome during protein synthesis, or as a result of ribosome stalling.</text>
</comment>
<dbReference type="Proteomes" id="UP001589788">
    <property type="component" value="Unassembled WGS sequence"/>
</dbReference>